<evidence type="ECO:0000313" key="3">
    <source>
        <dbReference type="EMBL" id="KRK39793.1"/>
    </source>
</evidence>
<gene>
    <name evidence="3" type="ORF">FC07_GL002286</name>
</gene>
<sequence>MRKLWRWFWLIVGIVAIALGLTGNYFYNVAIVPGQKSFIKKTKPLRKSDPLYAGKLWYQNVAKETWHITAAHSKLKLVANYIPAAHTTQKTALVIHGFNGNKSEMGAYAAMFHQMGYNVLVPDLRGQGDSQGNVVGFGWLDRLDDLKWVNKIIAENGSHSQIVMFGISMGASSVVMASGENVPAQVKAMVVDSPFTTADAEISHQAKALYGLPRWPLVPVTSLVTKLRAGYSFKEADGLKAVRRNKTPIFFIAGLKDTFVPYKMSEQLYHATKAPKAIWFVPKAKHVMAFSKQPQVYPLRVQQFLAKYVH</sequence>
<keyword evidence="3" id="KW-0378">Hydrolase</keyword>
<keyword evidence="1" id="KW-0472">Membrane</keyword>
<dbReference type="SUPFAM" id="SSF53474">
    <property type="entry name" value="alpha/beta-Hydrolases"/>
    <property type="match status" value="1"/>
</dbReference>
<keyword evidence="1" id="KW-1133">Transmembrane helix</keyword>
<dbReference type="Pfam" id="PF12146">
    <property type="entry name" value="Hydrolase_4"/>
    <property type="match status" value="1"/>
</dbReference>
<dbReference type="OrthoDB" id="9776685at2"/>
<dbReference type="PANTHER" id="PTHR43358">
    <property type="entry name" value="ALPHA/BETA-HYDROLASE"/>
    <property type="match status" value="1"/>
</dbReference>
<accession>A0A0R1H7F7</accession>
<dbReference type="InterPro" id="IPR052920">
    <property type="entry name" value="DNA-binding_regulatory"/>
</dbReference>
<feature type="transmembrane region" description="Helical" evidence="1">
    <location>
        <begin position="7"/>
        <end position="27"/>
    </location>
</feature>
<dbReference type="AlphaFoldDB" id="A0A0R1H7F7"/>
<dbReference type="Proteomes" id="UP000051461">
    <property type="component" value="Unassembled WGS sequence"/>
</dbReference>
<dbReference type="STRING" id="1423726.FC07_GL002286"/>
<dbReference type="GO" id="GO:0016787">
    <property type="term" value="F:hydrolase activity"/>
    <property type="evidence" value="ECO:0007669"/>
    <property type="project" value="UniProtKB-KW"/>
</dbReference>
<dbReference type="RefSeq" id="WP_057904145.1">
    <property type="nucleotide sequence ID" value="NZ_AZDA01000039.1"/>
</dbReference>
<comment type="caution">
    <text evidence="3">The sequence shown here is derived from an EMBL/GenBank/DDBJ whole genome shotgun (WGS) entry which is preliminary data.</text>
</comment>
<dbReference type="InterPro" id="IPR022742">
    <property type="entry name" value="Hydrolase_4"/>
</dbReference>
<dbReference type="PATRIC" id="fig|1423726.3.peg.2372"/>
<feature type="domain" description="Serine aminopeptidase S33" evidence="2">
    <location>
        <begin position="89"/>
        <end position="206"/>
    </location>
</feature>
<dbReference type="EMBL" id="AZDA01000039">
    <property type="protein sequence ID" value="KRK39793.1"/>
    <property type="molecule type" value="Genomic_DNA"/>
</dbReference>
<evidence type="ECO:0000259" key="2">
    <source>
        <dbReference type="Pfam" id="PF12146"/>
    </source>
</evidence>
<organism evidence="3 4">
    <name type="scientific">Loigolactobacillus bifermentans DSM 20003</name>
    <dbReference type="NCBI Taxonomy" id="1423726"/>
    <lineage>
        <taxon>Bacteria</taxon>
        <taxon>Bacillati</taxon>
        <taxon>Bacillota</taxon>
        <taxon>Bacilli</taxon>
        <taxon>Lactobacillales</taxon>
        <taxon>Lactobacillaceae</taxon>
        <taxon>Loigolactobacillus</taxon>
    </lineage>
</organism>
<protein>
    <submittedName>
        <fullName evidence="3">Alpha beta fold family hydrolase</fullName>
    </submittedName>
</protein>
<evidence type="ECO:0000313" key="4">
    <source>
        <dbReference type="Proteomes" id="UP000051461"/>
    </source>
</evidence>
<name>A0A0R1H7F7_9LACO</name>
<dbReference type="InterPro" id="IPR029058">
    <property type="entry name" value="AB_hydrolase_fold"/>
</dbReference>
<dbReference type="PANTHER" id="PTHR43358:SF4">
    <property type="entry name" value="ALPHA_BETA HYDROLASE FOLD-1 DOMAIN-CONTAINING PROTEIN"/>
    <property type="match status" value="1"/>
</dbReference>
<keyword evidence="1" id="KW-0812">Transmembrane</keyword>
<reference evidence="3 4" key="1">
    <citation type="journal article" date="2015" name="Genome Announc.">
        <title>Expanding the biotechnology potential of lactobacilli through comparative genomics of 213 strains and associated genera.</title>
        <authorList>
            <person name="Sun Z."/>
            <person name="Harris H.M."/>
            <person name="McCann A."/>
            <person name="Guo C."/>
            <person name="Argimon S."/>
            <person name="Zhang W."/>
            <person name="Yang X."/>
            <person name="Jeffery I.B."/>
            <person name="Cooney J.C."/>
            <person name="Kagawa T.F."/>
            <person name="Liu W."/>
            <person name="Song Y."/>
            <person name="Salvetti E."/>
            <person name="Wrobel A."/>
            <person name="Rasinkangas P."/>
            <person name="Parkhill J."/>
            <person name="Rea M.C."/>
            <person name="O'Sullivan O."/>
            <person name="Ritari J."/>
            <person name="Douillard F.P."/>
            <person name="Paul Ross R."/>
            <person name="Yang R."/>
            <person name="Briner A.E."/>
            <person name="Felis G.E."/>
            <person name="de Vos W.M."/>
            <person name="Barrangou R."/>
            <person name="Klaenhammer T.R."/>
            <person name="Caufield P.W."/>
            <person name="Cui Y."/>
            <person name="Zhang H."/>
            <person name="O'Toole P.W."/>
        </authorList>
    </citation>
    <scope>NUCLEOTIDE SEQUENCE [LARGE SCALE GENOMIC DNA]</scope>
    <source>
        <strain evidence="3 4">DSM 20003</strain>
    </source>
</reference>
<dbReference type="Gene3D" id="3.40.50.1820">
    <property type="entry name" value="alpha/beta hydrolase"/>
    <property type="match status" value="1"/>
</dbReference>
<proteinExistence type="predicted"/>
<keyword evidence="4" id="KW-1185">Reference proteome</keyword>
<evidence type="ECO:0000256" key="1">
    <source>
        <dbReference type="SAM" id="Phobius"/>
    </source>
</evidence>